<proteinExistence type="predicted"/>
<accession>A0ACC3SL07</accession>
<comment type="caution">
    <text evidence="1">The sequence shown here is derived from an EMBL/GenBank/DDBJ whole genome shotgun (WGS) entry which is preliminary data.</text>
</comment>
<keyword evidence="2" id="KW-1185">Reference proteome</keyword>
<name>A0ACC3SL07_9PEZI</name>
<dbReference type="EMBL" id="JAMKPW020000005">
    <property type="protein sequence ID" value="KAK8217453.1"/>
    <property type="molecule type" value="Genomic_DNA"/>
</dbReference>
<reference evidence="1" key="1">
    <citation type="submission" date="2024-02" db="EMBL/GenBank/DDBJ databases">
        <title>Metagenome Assembled Genome of Zalaria obscura JY119.</title>
        <authorList>
            <person name="Vighnesh L."/>
            <person name="Jagadeeshwari U."/>
            <person name="Venkata Ramana C."/>
            <person name="Sasikala C."/>
        </authorList>
    </citation>
    <scope>NUCLEOTIDE SEQUENCE</scope>
    <source>
        <strain evidence="1">JY119</strain>
    </source>
</reference>
<organism evidence="1 2">
    <name type="scientific">Zalaria obscura</name>
    <dbReference type="NCBI Taxonomy" id="2024903"/>
    <lineage>
        <taxon>Eukaryota</taxon>
        <taxon>Fungi</taxon>
        <taxon>Dikarya</taxon>
        <taxon>Ascomycota</taxon>
        <taxon>Pezizomycotina</taxon>
        <taxon>Dothideomycetes</taxon>
        <taxon>Dothideomycetidae</taxon>
        <taxon>Dothideales</taxon>
        <taxon>Zalariaceae</taxon>
        <taxon>Zalaria</taxon>
    </lineage>
</organism>
<evidence type="ECO:0000313" key="1">
    <source>
        <dbReference type="EMBL" id="KAK8217453.1"/>
    </source>
</evidence>
<sequence>MIGTYVLRDDLHLATPPPHPSEAPIPLNNPLATTVGPPTAGTKLSITILAPRRPPSQSLFRITTGASTRSGIPPSIQEEAVQSSASESGSVFKSNGTVQSFGPRAPIFGEDNPALQPVVNGKKGNDPSKVRKPKNNIVKSNSSFVSRVIPHEALQRRLNERSPEGVFAFANINRAVQWLDLSSDIKQENLTKILFTKAHALCHDVNSLTKSASHIDVVFGFSTSDIIWYEPMSQKYARLNKNGQINPTPISSIKWLPNSENLFIAAHMDGSLVVYDKEKEDAPFVPEEPNLSENGSVGAPYNDRSLKVKKSVQSRNQKTNPVAYWKVSNQKVNCISFSPDGEYLAIASEDGILRIIDHLNERLLSMFPSYYGGFTTVCWSPDGRYILTGGQDDLVSIWSFADSSLVARCQGHNSWVTDVKFDPWRCDERNYRFGSVGEDCRLLLWDFSVGMLGRPKAHSIRPRGSVSSHLPIARKESHSTVSRLRSNSSLATAEDSAVNGNQELEHAPDSRASTAMLPPVMRSPNSKFIVFEGDQHEAQQVKLQGIVRFTTPDSMSIKNVKIRLEGKRKISWYYMGGMAAGEVTDKRTFWNEERALGTAGTHKINAGVLEWPFEFQLDPSMPESIEGMNNTWIVYNLHASVTRPGWNAKDITHTEHIRIVRTLGREQMETTRSRTNSDIWANKLSYSISIPSDAIVFGTSIQADVELSPIRKGIRLGKIEMRLLETVTKRIQASEVPDIRGDRSKTDETEVAKGEMEFPEDSRVLYEEETPENPVMDDEKYVFKATLDLPKSLRQCRQDVDSHVINITHRFKLMVNIHNPEGHISQLVCRLPVKLFISPNLPVDDQNMVQAGSTGLTDAQLNQQEVAPNAPPEYGRHAFDALYNDINASGFMSRAGSGTNTPFYAQSRNGSSENLHGMTPLDTMSQGQVTPALLRSRLVGLQEQGSSRFHRRQNTHHSPSGGNSPHSGVVGSFTHEPPYRPSPPSGSYFPSFPTSNVSSPPQHSPAHSAQQSRRGSADAGMIIGDYDDIHANDYDMPTLSRVPSYGAAVRTPGPITPYSEAPPSYLDATSRPPSPAGGMPARPSMAHTRSGTSTPGSGSSGHTMTMNFGGLTPLSALTPSGQHPPLGPRRTSVDEEGSRLRSLRAREH</sequence>
<gene>
    <name evidence="1" type="ORF">M8818_001209</name>
</gene>
<dbReference type="Proteomes" id="UP001320706">
    <property type="component" value="Unassembled WGS sequence"/>
</dbReference>
<evidence type="ECO:0000313" key="2">
    <source>
        <dbReference type="Proteomes" id="UP001320706"/>
    </source>
</evidence>
<protein>
    <submittedName>
        <fullName evidence="1">Uncharacterized protein</fullName>
    </submittedName>
</protein>